<dbReference type="PROSITE" id="PS00194">
    <property type="entry name" value="THIOREDOXIN_1"/>
    <property type="match status" value="1"/>
</dbReference>
<evidence type="ECO:0000256" key="2">
    <source>
        <dbReference type="ARBA" id="ARBA00022748"/>
    </source>
</evidence>
<evidence type="ECO:0000256" key="5">
    <source>
        <dbReference type="SAM" id="Phobius"/>
    </source>
</evidence>
<reference evidence="7 8" key="1">
    <citation type="submission" date="2019-04" db="EMBL/GenBank/DDBJ databases">
        <title>Natronospirillum operosus gen. nov., sp. nov., a haloalkaliphilic satellite isolated from decaying biomass of laboratory culture of cyanobacterium Geitlerinema sp. and proposal of Natronospirillaceae fam. nov. and Saccharospirillaceae fam. nov.</title>
        <authorList>
            <person name="Kevbrin V."/>
            <person name="Boltyanskaya Y."/>
            <person name="Koziaeva V."/>
            <person name="Grouzdev D.S."/>
            <person name="Park M."/>
            <person name="Cho J."/>
        </authorList>
    </citation>
    <scope>NUCLEOTIDE SEQUENCE [LARGE SCALE GENOMIC DNA]</scope>
    <source>
        <strain evidence="7 8">G-116</strain>
    </source>
</reference>
<dbReference type="InterPro" id="IPR013766">
    <property type="entry name" value="Thioredoxin_domain"/>
</dbReference>
<comment type="subcellular location">
    <subcellularLocation>
        <location evidence="1">Cell envelope</location>
    </subcellularLocation>
</comment>
<organism evidence="7 8">
    <name type="scientific">Natronospirillum operosum</name>
    <dbReference type="NCBI Taxonomy" id="2759953"/>
    <lineage>
        <taxon>Bacteria</taxon>
        <taxon>Pseudomonadati</taxon>
        <taxon>Pseudomonadota</taxon>
        <taxon>Gammaproteobacteria</taxon>
        <taxon>Oceanospirillales</taxon>
        <taxon>Natronospirillaceae</taxon>
        <taxon>Natronospirillum</taxon>
    </lineage>
</organism>
<dbReference type="InterPro" id="IPR017937">
    <property type="entry name" value="Thioredoxin_CS"/>
</dbReference>
<evidence type="ECO:0000313" key="8">
    <source>
        <dbReference type="Proteomes" id="UP000297475"/>
    </source>
</evidence>
<dbReference type="InterPro" id="IPR000866">
    <property type="entry name" value="AhpC/TSA"/>
</dbReference>
<dbReference type="AlphaFoldDB" id="A0A4Z0WCB1"/>
<dbReference type="SUPFAM" id="SSF52833">
    <property type="entry name" value="Thioredoxin-like"/>
    <property type="match status" value="1"/>
</dbReference>
<sequence length="267" mass="29971">MPESVTLGPLFIPMDRLLFVLAMMTVLLLSFVLERRYRLLGAPGLWLVLLSGFGAGRVVHVIEHWSVYSRNPMDSLYLWQGGFHWPVGVLVALGVALLWSRRRRQPLALHMAPVLAGTLVWVGGSLFLDTQQARSVPLPELRVSDMASEPVLLTDLRGQPTVINLWASWCPPCRREMPTFERAQDNWPDIHFVYINQGEDAATARQYLEEHERRLETVLIDGPSLLSRHFEAHGLPTTLFFDASGQMTAIHPGEISAVQLEGYLGGL</sequence>
<dbReference type="InterPro" id="IPR050553">
    <property type="entry name" value="Thioredoxin_ResA/DsbE_sf"/>
</dbReference>
<feature type="transmembrane region" description="Helical" evidence="5">
    <location>
        <begin position="82"/>
        <end position="100"/>
    </location>
</feature>
<evidence type="ECO:0000256" key="1">
    <source>
        <dbReference type="ARBA" id="ARBA00004196"/>
    </source>
</evidence>
<dbReference type="GO" id="GO:0015036">
    <property type="term" value="F:disulfide oxidoreductase activity"/>
    <property type="evidence" value="ECO:0007669"/>
    <property type="project" value="UniProtKB-ARBA"/>
</dbReference>
<protein>
    <submittedName>
        <fullName evidence="7">TlpA family protein disulfide reductase</fullName>
    </submittedName>
</protein>
<evidence type="ECO:0000256" key="4">
    <source>
        <dbReference type="ARBA" id="ARBA00023284"/>
    </source>
</evidence>
<dbReference type="GO" id="GO:0017004">
    <property type="term" value="P:cytochrome complex assembly"/>
    <property type="evidence" value="ECO:0007669"/>
    <property type="project" value="UniProtKB-KW"/>
</dbReference>
<dbReference type="RefSeq" id="WP_135483262.1">
    <property type="nucleotide sequence ID" value="NZ_SRMF01000003.1"/>
</dbReference>
<gene>
    <name evidence="7" type="ORF">E4656_10950</name>
</gene>
<keyword evidence="3" id="KW-1015">Disulfide bond</keyword>
<dbReference type="CDD" id="cd02966">
    <property type="entry name" value="TlpA_like_family"/>
    <property type="match status" value="1"/>
</dbReference>
<keyword evidence="5" id="KW-0812">Transmembrane</keyword>
<dbReference type="PROSITE" id="PS51352">
    <property type="entry name" value="THIOREDOXIN_2"/>
    <property type="match status" value="1"/>
</dbReference>
<dbReference type="PANTHER" id="PTHR42852:SF6">
    <property type="entry name" value="THIOL:DISULFIDE INTERCHANGE PROTEIN DSBE"/>
    <property type="match status" value="1"/>
</dbReference>
<dbReference type="InterPro" id="IPR036249">
    <property type="entry name" value="Thioredoxin-like_sf"/>
</dbReference>
<keyword evidence="8" id="KW-1185">Reference proteome</keyword>
<evidence type="ECO:0000256" key="3">
    <source>
        <dbReference type="ARBA" id="ARBA00023157"/>
    </source>
</evidence>
<proteinExistence type="predicted"/>
<dbReference type="Pfam" id="PF00578">
    <property type="entry name" value="AhpC-TSA"/>
    <property type="match status" value="1"/>
</dbReference>
<keyword evidence="5" id="KW-0472">Membrane</keyword>
<name>A0A4Z0WCB1_9GAMM</name>
<evidence type="ECO:0000259" key="6">
    <source>
        <dbReference type="PROSITE" id="PS51352"/>
    </source>
</evidence>
<dbReference type="Proteomes" id="UP000297475">
    <property type="component" value="Unassembled WGS sequence"/>
</dbReference>
<feature type="transmembrane region" description="Helical" evidence="5">
    <location>
        <begin position="45"/>
        <end position="62"/>
    </location>
</feature>
<feature type="domain" description="Thioredoxin" evidence="6">
    <location>
        <begin position="132"/>
        <end position="267"/>
    </location>
</feature>
<comment type="caution">
    <text evidence="7">The sequence shown here is derived from an EMBL/GenBank/DDBJ whole genome shotgun (WGS) entry which is preliminary data.</text>
</comment>
<evidence type="ECO:0000313" key="7">
    <source>
        <dbReference type="EMBL" id="TGG93553.1"/>
    </source>
</evidence>
<dbReference type="OrthoDB" id="25753at2"/>
<dbReference type="PANTHER" id="PTHR42852">
    <property type="entry name" value="THIOL:DISULFIDE INTERCHANGE PROTEIN DSBE"/>
    <property type="match status" value="1"/>
</dbReference>
<dbReference type="GO" id="GO:0016209">
    <property type="term" value="F:antioxidant activity"/>
    <property type="evidence" value="ECO:0007669"/>
    <property type="project" value="InterPro"/>
</dbReference>
<feature type="transmembrane region" description="Helical" evidence="5">
    <location>
        <begin position="16"/>
        <end position="33"/>
    </location>
</feature>
<accession>A0A4Z0WCB1</accession>
<keyword evidence="5" id="KW-1133">Transmembrane helix</keyword>
<keyword evidence="2" id="KW-0201">Cytochrome c-type biogenesis</keyword>
<feature type="transmembrane region" description="Helical" evidence="5">
    <location>
        <begin position="107"/>
        <end position="128"/>
    </location>
</feature>
<dbReference type="EMBL" id="SRMF01000003">
    <property type="protein sequence ID" value="TGG93553.1"/>
    <property type="molecule type" value="Genomic_DNA"/>
</dbReference>
<dbReference type="GO" id="GO:0030313">
    <property type="term" value="C:cell envelope"/>
    <property type="evidence" value="ECO:0007669"/>
    <property type="project" value="UniProtKB-SubCell"/>
</dbReference>
<keyword evidence="4" id="KW-0676">Redox-active center</keyword>
<dbReference type="Gene3D" id="3.40.30.10">
    <property type="entry name" value="Glutaredoxin"/>
    <property type="match status" value="1"/>
</dbReference>